<feature type="binding site" evidence="7">
    <location>
        <position position="216"/>
    </location>
    <ligand>
        <name>substrate</name>
    </ligand>
</feature>
<dbReference type="NCBIfam" id="NF009492">
    <property type="entry name" value="PRK12853.1-3"/>
    <property type="match status" value="1"/>
</dbReference>
<dbReference type="PROSITE" id="PS00069">
    <property type="entry name" value="G6P_DEHYDROGENASE"/>
    <property type="match status" value="1"/>
</dbReference>
<dbReference type="InterPro" id="IPR022674">
    <property type="entry name" value="G6P_DH_NAD-bd"/>
</dbReference>
<dbReference type="InterPro" id="IPR022675">
    <property type="entry name" value="G6P_DH_C"/>
</dbReference>
<feature type="binding site" evidence="7">
    <location>
        <position position="339"/>
    </location>
    <ligand>
        <name>substrate</name>
    </ligand>
</feature>
<sequence length="490" mass="54726">MAARFLEVDDFDLVVFGASGDLAHRKLIPALYHRDCDGQLPENARIVCSARRDYSHDDYREWASLALKEHVRDIDEAHLNRFLGRIYYVKIDIGSGEGFDDLKKILNERADVIRAFYLAVGPDLFGTICEKIGRAGLVTDQTRVVIEKPIGKDGASAKILNDTVGAVFDEHQIFRIDHYLGKETVQNLMALRFANALFEPLWNAAHIDHVQITVAESLGVGGRAGYYDTAGALRDMVQNHILQLLCLVAMEPPESMDADSVRDEKLKVLKALAPISEQNMEKVTVRGQYRAGASAGGAVPGYLEELGDQTSTTETFVALKAEIANWRWAGVPFYLRTGKRLAQRVSEIVVQFRPIPHSIFDEEAGTISANRLIIRLQPDEGVQMKVMIKDPGPGGMRLRQVPLDMSFAEAFKVRNPDAYERLIMDVIRGNQTLFMRRDEVDAAWTWVDPILEAWANSKDKPRGYTAGTWGPSASIALVERDGRTWAEDGL</sequence>
<evidence type="ECO:0000256" key="6">
    <source>
        <dbReference type="ARBA" id="ARBA00023277"/>
    </source>
</evidence>
<comment type="function">
    <text evidence="7">Catalyzes the oxidation of glucose 6-phosphate to 6-phosphogluconolactone.</text>
</comment>
<dbReference type="PIRSF" id="PIRSF000110">
    <property type="entry name" value="G6PD"/>
    <property type="match status" value="1"/>
</dbReference>
<feature type="binding site" evidence="7">
    <location>
        <position position="178"/>
    </location>
    <ligand>
        <name>substrate</name>
    </ligand>
</feature>
<feature type="binding site" evidence="7">
    <location>
        <position position="182"/>
    </location>
    <ligand>
        <name>substrate</name>
    </ligand>
</feature>
<dbReference type="GO" id="GO:0005829">
    <property type="term" value="C:cytosol"/>
    <property type="evidence" value="ECO:0007669"/>
    <property type="project" value="TreeGrafter"/>
</dbReference>
<evidence type="ECO:0000256" key="5">
    <source>
        <dbReference type="ARBA" id="ARBA00023002"/>
    </source>
</evidence>
<keyword evidence="6 7" id="KW-0119">Carbohydrate metabolism</keyword>
<comment type="pathway">
    <text evidence="1 7">Carbohydrate degradation; pentose phosphate pathway; D-ribulose 5-phosphate from D-glucose 6-phosphate (oxidative stage): step 1/3.</text>
</comment>
<feature type="active site" description="Proton acceptor" evidence="7">
    <location>
        <position position="240"/>
    </location>
</feature>
<dbReference type="PRINTS" id="PR00079">
    <property type="entry name" value="G6PDHDRGNASE"/>
</dbReference>
<organism evidence="10 11">
    <name type="scientific">Roseibium aggregatum</name>
    <dbReference type="NCBI Taxonomy" id="187304"/>
    <lineage>
        <taxon>Bacteria</taxon>
        <taxon>Pseudomonadati</taxon>
        <taxon>Pseudomonadota</taxon>
        <taxon>Alphaproteobacteria</taxon>
        <taxon>Hyphomicrobiales</taxon>
        <taxon>Stappiaceae</taxon>
        <taxon>Roseibium</taxon>
    </lineage>
</organism>
<dbReference type="InterPro" id="IPR019796">
    <property type="entry name" value="G6P_DH_AS"/>
</dbReference>
<reference evidence="10" key="1">
    <citation type="submission" date="2020-05" db="EMBL/GenBank/DDBJ databases">
        <title>Identification of trans-AT polyketide cluster in two marine bacteria, producers of a novel glutaramide-containing polyketide sesbanimide D and analogs.</title>
        <authorList>
            <person name="Kacar D."/>
            <person name="Rodriguez P."/>
            <person name="Canedo L."/>
            <person name="Gonzalez E."/>
            <person name="Galan B."/>
            <person name="De La Calle F."/>
            <person name="Garcia J.L."/>
        </authorList>
    </citation>
    <scope>NUCLEOTIDE SEQUENCE</scope>
    <source>
        <strain evidence="10">PHM038</strain>
    </source>
</reference>
<dbReference type="Pfam" id="PF02781">
    <property type="entry name" value="G6PD_C"/>
    <property type="match status" value="1"/>
</dbReference>
<evidence type="ECO:0000256" key="2">
    <source>
        <dbReference type="ARBA" id="ARBA00009975"/>
    </source>
</evidence>
<comment type="catalytic activity">
    <reaction evidence="7">
        <text>D-glucose 6-phosphate + NADP(+) = 6-phospho-D-glucono-1,5-lactone + NADPH + H(+)</text>
        <dbReference type="Rhea" id="RHEA:15841"/>
        <dbReference type="ChEBI" id="CHEBI:15378"/>
        <dbReference type="ChEBI" id="CHEBI:57783"/>
        <dbReference type="ChEBI" id="CHEBI:57955"/>
        <dbReference type="ChEBI" id="CHEBI:58349"/>
        <dbReference type="ChEBI" id="CHEBI:61548"/>
        <dbReference type="EC" id="1.1.1.49"/>
    </reaction>
</comment>
<dbReference type="Pfam" id="PF00479">
    <property type="entry name" value="G6PD_N"/>
    <property type="match status" value="1"/>
</dbReference>
<protein>
    <recommendedName>
        <fullName evidence="7">Glucose-6-phosphate 1-dehydrogenase</fullName>
        <shortName evidence="7">G6PD</shortName>
        <ecNumber evidence="7">1.1.1.49</ecNumber>
    </recommendedName>
</protein>
<dbReference type="EMBL" id="JABFCZ010000018">
    <property type="protein sequence ID" value="MBD1547891.1"/>
    <property type="molecule type" value="Genomic_DNA"/>
</dbReference>
<feature type="binding site" evidence="7">
    <location>
        <begin position="92"/>
        <end position="93"/>
    </location>
    <ligand>
        <name>NADP(+)</name>
        <dbReference type="ChEBI" id="CHEBI:58349"/>
    </ligand>
</feature>
<feature type="binding site" evidence="7">
    <location>
        <position position="51"/>
    </location>
    <ligand>
        <name>NADP(+)</name>
        <dbReference type="ChEBI" id="CHEBI:58349"/>
    </ligand>
</feature>
<comment type="caution">
    <text evidence="10">The sequence shown here is derived from an EMBL/GenBank/DDBJ whole genome shotgun (WGS) entry which is preliminary data.</text>
</comment>
<gene>
    <name evidence="7 10" type="primary">zwf</name>
    <name evidence="10" type="ORF">HK439_16605</name>
</gene>
<dbReference type="AlphaFoldDB" id="A0A926P0U7"/>
<feature type="binding site" evidence="7">
    <location>
        <position position="148"/>
    </location>
    <ligand>
        <name>NADP(+)</name>
        <dbReference type="ChEBI" id="CHEBI:58349"/>
    </ligand>
</feature>
<comment type="similarity">
    <text evidence="2 7">Belongs to the glucose-6-phosphate dehydrogenase family.</text>
</comment>
<dbReference type="Gene3D" id="3.40.50.720">
    <property type="entry name" value="NAD(P)-binding Rossmann-like Domain"/>
    <property type="match status" value="1"/>
</dbReference>
<keyword evidence="4 7" id="KW-0521">NADP</keyword>
<accession>A0A926P0U7</accession>
<dbReference type="NCBIfam" id="TIGR00871">
    <property type="entry name" value="zwf"/>
    <property type="match status" value="1"/>
</dbReference>
<evidence type="ECO:0000256" key="1">
    <source>
        <dbReference type="ARBA" id="ARBA00004937"/>
    </source>
</evidence>
<evidence type="ECO:0000259" key="9">
    <source>
        <dbReference type="Pfam" id="PF02781"/>
    </source>
</evidence>
<dbReference type="PANTHER" id="PTHR23429:SF0">
    <property type="entry name" value="GLUCOSE-6-PHOSPHATE 1-DEHYDROGENASE"/>
    <property type="match status" value="1"/>
</dbReference>
<feature type="domain" description="Glucose-6-phosphate dehydrogenase NAD-binding" evidence="8">
    <location>
        <begin position="14"/>
        <end position="187"/>
    </location>
</feature>
<dbReference type="SUPFAM" id="SSF51735">
    <property type="entry name" value="NAD(P)-binding Rossmann-fold domains"/>
    <property type="match status" value="1"/>
</dbReference>
<proteinExistence type="inferred from homology"/>
<evidence type="ECO:0000256" key="7">
    <source>
        <dbReference type="HAMAP-Rule" id="MF_00966"/>
    </source>
</evidence>
<evidence type="ECO:0000313" key="10">
    <source>
        <dbReference type="EMBL" id="MBD1547891.1"/>
    </source>
</evidence>
<dbReference type="RefSeq" id="WP_190292648.1">
    <property type="nucleotide sequence ID" value="NZ_JABFCZ010000018.1"/>
</dbReference>
<dbReference type="SUPFAM" id="SSF55347">
    <property type="entry name" value="Glyceraldehyde-3-phosphate dehydrogenase-like, C-terminal domain"/>
    <property type="match status" value="1"/>
</dbReference>
<keyword evidence="3 7" id="KW-0313">Glucose metabolism</keyword>
<dbReference type="GO" id="GO:0004345">
    <property type="term" value="F:glucose-6-phosphate dehydrogenase activity"/>
    <property type="evidence" value="ECO:0007669"/>
    <property type="project" value="UniProtKB-UniRule"/>
</dbReference>
<dbReference type="FunFam" id="3.30.360.10:FF:000011">
    <property type="entry name" value="Glucose-6-phosphate 1-dehydrogenase"/>
    <property type="match status" value="1"/>
</dbReference>
<dbReference type="GO" id="GO:0006006">
    <property type="term" value="P:glucose metabolic process"/>
    <property type="evidence" value="ECO:0007669"/>
    <property type="project" value="UniProtKB-KW"/>
</dbReference>
<evidence type="ECO:0000259" key="8">
    <source>
        <dbReference type="Pfam" id="PF00479"/>
    </source>
</evidence>
<dbReference type="EC" id="1.1.1.49" evidence="7"/>
<comment type="caution">
    <text evidence="7">Lacks conserved residue(s) required for the propagation of feature annotation.</text>
</comment>
<dbReference type="GO" id="GO:0050661">
    <property type="term" value="F:NADP binding"/>
    <property type="evidence" value="ECO:0007669"/>
    <property type="project" value="UniProtKB-UniRule"/>
</dbReference>
<feature type="domain" description="Glucose-6-phosphate dehydrogenase C-terminal" evidence="9">
    <location>
        <begin position="189"/>
        <end position="485"/>
    </location>
</feature>
<dbReference type="Proteomes" id="UP000598467">
    <property type="component" value="Unassembled WGS sequence"/>
</dbReference>
<dbReference type="InterPro" id="IPR036291">
    <property type="entry name" value="NAD(P)-bd_dom_sf"/>
</dbReference>
<name>A0A926P0U7_9HYPH</name>
<evidence type="ECO:0000256" key="4">
    <source>
        <dbReference type="ARBA" id="ARBA00022857"/>
    </source>
</evidence>
<dbReference type="HAMAP" id="MF_00966">
    <property type="entry name" value="G6PD"/>
    <property type="match status" value="1"/>
</dbReference>
<dbReference type="PANTHER" id="PTHR23429">
    <property type="entry name" value="GLUCOSE-6-PHOSPHATE 1-DEHYDROGENASE G6PD"/>
    <property type="match status" value="1"/>
</dbReference>
<keyword evidence="5 7" id="KW-0560">Oxidoreductase</keyword>
<dbReference type="GO" id="GO:0009051">
    <property type="term" value="P:pentose-phosphate shunt, oxidative branch"/>
    <property type="evidence" value="ECO:0007669"/>
    <property type="project" value="TreeGrafter"/>
</dbReference>
<feature type="binding site" evidence="7">
    <location>
        <position position="235"/>
    </location>
    <ligand>
        <name>substrate</name>
    </ligand>
</feature>
<dbReference type="Gene3D" id="3.30.360.10">
    <property type="entry name" value="Dihydrodipicolinate Reductase, domain 2"/>
    <property type="match status" value="1"/>
</dbReference>
<evidence type="ECO:0000313" key="11">
    <source>
        <dbReference type="Proteomes" id="UP000598467"/>
    </source>
</evidence>
<dbReference type="InterPro" id="IPR001282">
    <property type="entry name" value="G6P_DH"/>
</dbReference>
<evidence type="ECO:0000256" key="3">
    <source>
        <dbReference type="ARBA" id="ARBA00022526"/>
    </source>
</evidence>